<evidence type="ECO:0000313" key="2">
    <source>
        <dbReference type="Proteomes" id="UP001589568"/>
    </source>
</evidence>
<reference evidence="1 2" key="1">
    <citation type="submission" date="2024-09" db="EMBL/GenBank/DDBJ databases">
        <authorList>
            <person name="Sun Q."/>
            <person name="Mori K."/>
        </authorList>
    </citation>
    <scope>NUCLEOTIDE SEQUENCE [LARGE SCALE GENOMIC DNA]</scope>
    <source>
        <strain evidence="1 2">JCM 3324</strain>
    </source>
</reference>
<organism evidence="1 2">
    <name type="scientific">Nonomuraea salmonea</name>
    <dbReference type="NCBI Taxonomy" id="46181"/>
    <lineage>
        <taxon>Bacteria</taxon>
        <taxon>Bacillati</taxon>
        <taxon>Actinomycetota</taxon>
        <taxon>Actinomycetes</taxon>
        <taxon>Streptosporangiales</taxon>
        <taxon>Streptosporangiaceae</taxon>
        <taxon>Nonomuraea</taxon>
    </lineage>
</organism>
<evidence type="ECO:0000313" key="1">
    <source>
        <dbReference type="EMBL" id="MFB9473714.1"/>
    </source>
</evidence>
<keyword evidence="2" id="KW-1185">Reference proteome</keyword>
<dbReference type="Proteomes" id="UP001589568">
    <property type="component" value="Unassembled WGS sequence"/>
</dbReference>
<name>A0ABV5NTQ9_9ACTN</name>
<dbReference type="RefSeq" id="WP_345385641.1">
    <property type="nucleotide sequence ID" value="NZ_BAAAXS010000001.1"/>
</dbReference>
<accession>A0ABV5NTQ9</accession>
<comment type="caution">
    <text evidence="1">The sequence shown here is derived from an EMBL/GenBank/DDBJ whole genome shotgun (WGS) entry which is preliminary data.</text>
</comment>
<proteinExistence type="predicted"/>
<dbReference type="EMBL" id="JBHMCF010000036">
    <property type="protein sequence ID" value="MFB9473714.1"/>
    <property type="molecule type" value="Genomic_DNA"/>
</dbReference>
<gene>
    <name evidence="1" type="ORF">ACFFR3_29830</name>
</gene>
<protein>
    <submittedName>
        <fullName evidence="1">Uncharacterized protein</fullName>
    </submittedName>
</protein>
<sequence length="41" mass="4205">MSGAFLDGMRLCLSVSGTLLVAAALAAAVLLRRTGERVRTG</sequence>